<dbReference type="Proteomes" id="UP000299102">
    <property type="component" value="Unassembled WGS sequence"/>
</dbReference>
<evidence type="ECO:0000313" key="2">
    <source>
        <dbReference type="Proteomes" id="UP000299102"/>
    </source>
</evidence>
<accession>A0A4C1UQU6</accession>
<protein>
    <submittedName>
        <fullName evidence="1">Uncharacterized protein</fullName>
    </submittedName>
</protein>
<sequence length="228" mass="25031">MLLYYSSDQQRGTGIRIESRSGIGIRIEKRPRDMKEMELILFTRPEAHVNASVNISDIFKLGRPRRTTVDLEARAPRRECARVGARRRNVGSLRELGNEASSGKMAERDEWKLIKGAIMNCNSIIVNCRIGPGRAPPGGLYGAQLNVIMSDISVKTLAAHIFSNKAKSPFSSSLIIYKYDYPDGHVDRTSRPGAAAAAAATSAKSRAGLIKRHPGRCDATKVPDDNPK</sequence>
<name>A0A4C1UQU6_EUMVA</name>
<gene>
    <name evidence="1" type="ORF">EVAR_11815_1</name>
</gene>
<reference evidence="1 2" key="1">
    <citation type="journal article" date="2019" name="Commun. Biol.">
        <title>The bagworm genome reveals a unique fibroin gene that provides high tensile strength.</title>
        <authorList>
            <person name="Kono N."/>
            <person name="Nakamura H."/>
            <person name="Ohtoshi R."/>
            <person name="Tomita M."/>
            <person name="Numata K."/>
            <person name="Arakawa K."/>
        </authorList>
    </citation>
    <scope>NUCLEOTIDE SEQUENCE [LARGE SCALE GENOMIC DNA]</scope>
</reference>
<organism evidence="1 2">
    <name type="scientific">Eumeta variegata</name>
    <name type="common">Bagworm moth</name>
    <name type="synonym">Eumeta japonica</name>
    <dbReference type="NCBI Taxonomy" id="151549"/>
    <lineage>
        <taxon>Eukaryota</taxon>
        <taxon>Metazoa</taxon>
        <taxon>Ecdysozoa</taxon>
        <taxon>Arthropoda</taxon>
        <taxon>Hexapoda</taxon>
        <taxon>Insecta</taxon>
        <taxon>Pterygota</taxon>
        <taxon>Neoptera</taxon>
        <taxon>Endopterygota</taxon>
        <taxon>Lepidoptera</taxon>
        <taxon>Glossata</taxon>
        <taxon>Ditrysia</taxon>
        <taxon>Tineoidea</taxon>
        <taxon>Psychidae</taxon>
        <taxon>Oiketicinae</taxon>
        <taxon>Eumeta</taxon>
    </lineage>
</organism>
<proteinExistence type="predicted"/>
<dbReference type="EMBL" id="BGZK01000205">
    <property type="protein sequence ID" value="GBP28352.1"/>
    <property type="molecule type" value="Genomic_DNA"/>
</dbReference>
<evidence type="ECO:0000313" key="1">
    <source>
        <dbReference type="EMBL" id="GBP28352.1"/>
    </source>
</evidence>
<dbReference type="AlphaFoldDB" id="A0A4C1UQU6"/>
<comment type="caution">
    <text evidence="1">The sequence shown here is derived from an EMBL/GenBank/DDBJ whole genome shotgun (WGS) entry which is preliminary data.</text>
</comment>
<keyword evidence="2" id="KW-1185">Reference proteome</keyword>